<evidence type="ECO:0000313" key="8">
    <source>
        <dbReference type="Proteomes" id="UP000237000"/>
    </source>
</evidence>
<dbReference type="OrthoDB" id="1194202at2759"/>
<reference evidence="8" key="1">
    <citation type="submission" date="2016-06" db="EMBL/GenBank/DDBJ databases">
        <title>Parallel loss of symbiosis genes in relatives of nitrogen-fixing non-legume Parasponia.</title>
        <authorList>
            <person name="Van Velzen R."/>
            <person name="Holmer R."/>
            <person name="Bu F."/>
            <person name="Rutten L."/>
            <person name="Van Zeijl A."/>
            <person name="Liu W."/>
            <person name="Santuari L."/>
            <person name="Cao Q."/>
            <person name="Sharma T."/>
            <person name="Shen D."/>
            <person name="Roswanjaya Y."/>
            <person name="Wardhani T."/>
            <person name="Kalhor M.S."/>
            <person name="Jansen J."/>
            <person name="Van den Hoogen J."/>
            <person name="Gungor B."/>
            <person name="Hartog M."/>
            <person name="Hontelez J."/>
            <person name="Verver J."/>
            <person name="Yang W.-C."/>
            <person name="Schijlen E."/>
            <person name="Repin R."/>
            <person name="Schilthuizen M."/>
            <person name="Schranz E."/>
            <person name="Heidstra R."/>
            <person name="Miyata K."/>
            <person name="Fedorova E."/>
            <person name="Kohlen W."/>
            <person name="Bisseling T."/>
            <person name="Smit S."/>
            <person name="Geurts R."/>
        </authorList>
    </citation>
    <scope>NUCLEOTIDE SEQUENCE [LARGE SCALE GENOMIC DNA]</scope>
    <source>
        <strain evidence="8">cv. RG33-2</strain>
    </source>
</reference>
<feature type="domain" description="Myb-like" evidence="5">
    <location>
        <begin position="9"/>
        <end position="61"/>
    </location>
</feature>
<feature type="domain" description="HTH myb-type" evidence="6">
    <location>
        <begin position="62"/>
        <end position="116"/>
    </location>
</feature>
<evidence type="ECO:0000259" key="5">
    <source>
        <dbReference type="PROSITE" id="PS50090"/>
    </source>
</evidence>
<dbReference type="Pfam" id="PF00249">
    <property type="entry name" value="Myb_DNA-binding"/>
    <property type="match status" value="2"/>
</dbReference>
<keyword evidence="3" id="KW-0238">DNA-binding</keyword>
<dbReference type="SMART" id="SM00717">
    <property type="entry name" value="SANT"/>
    <property type="match status" value="2"/>
</dbReference>
<proteinExistence type="predicted"/>
<dbReference type="InterPro" id="IPR009057">
    <property type="entry name" value="Homeodomain-like_sf"/>
</dbReference>
<keyword evidence="8" id="KW-1185">Reference proteome</keyword>
<comment type="caution">
    <text evidence="7">The sequence shown here is derived from an EMBL/GenBank/DDBJ whole genome shotgun (WGS) entry which is preliminary data.</text>
</comment>
<dbReference type="CDD" id="cd00167">
    <property type="entry name" value="SANT"/>
    <property type="match status" value="2"/>
</dbReference>
<dbReference type="PROSITE" id="PS51294">
    <property type="entry name" value="HTH_MYB"/>
    <property type="match status" value="2"/>
</dbReference>
<comment type="subcellular location">
    <subcellularLocation>
        <location evidence="1">Nucleus</location>
    </subcellularLocation>
</comment>
<organism evidence="7 8">
    <name type="scientific">Trema orientale</name>
    <name type="common">Charcoal tree</name>
    <name type="synonym">Celtis orientalis</name>
    <dbReference type="NCBI Taxonomy" id="63057"/>
    <lineage>
        <taxon>Eukaryota</taxon>
        <taxon>Viridiplantae</taxon>
        <taxon>Streptophyta</taxon>
        <taxon>Embryophyta</taxon>
        <taxon>Tracheophyta</taxon>
        <taxon>Spermatophyta</taxon>
        <taxon>Magnoliopsida</taxon>
        <taxon>eudicotyledons</taxon>
        <taxon>Gunneridae</taxon>
        <taxon>Pentapetalae</taxon>
        <taxon>rosids</taxon>
        <taxon>fabids</taxon>
        <taxon>Rosales</taxon>
        <taxon>Cannabaceae</taxon>
        <taxon>Trema</taxon>
    </lineage>
</organism>
<evidence type="ECO:0000256" key="2">
    <source>
        <dbReference type="ARBA" id="ARBA00022737"/>
    </source>
</evidence>
<dbReference type="STRING" id="63057.A0A2P5C0L4"/>
<evidence type="ECO:0000256" key="4">
    <source>
        <dbReference type="ARBA" id="ARBA00023242"/>
    </source>
</evidence>
<sequence length="283" mass="32123">MVRTPCCEEMGLKKGPWTPEEDRILISYIQQFGHANWRALPRQAGLLRCGKSCRLRWTNYLRPDIKRGNFSKEEEETIIKLHQILGNRWSSIAAKLPGRTDNEIKNFWHTRLKKKLQRSNTSMNNSASTPVQKIAQSTSTSTGIMAVQPQIVMSNIEEPSSITKEEATVRTVPRSSRNVINIDNDYGNKYFMLKECLDAKIKCSTTSTTTTTPPLFDPKLQIISLNSKSSTDQYSMKKGSSNDNNGLTSKNEDMDFWYNLFVKAGESTPRPVKDFGCATLRLE</sequence>
<dbReference type="Gene3D" id="1.10.10.60">
    <property type="entry name" value="Homeodomain-like"/>
    <property type="match status" value="2"/>
</dbReference>
<dbReference type="PROSITE" id="PS50090">
    <property type="entry name" value="MYB_LIKE"/>
    <property type="match status" value="2"/>
</dbReference>
<evidence type="ECO:0000259" key="6">
    <source>
        <dbReference type="PROSITE" id="PS51294"/>
    </source>
</evidence>
<dbReference type="InterPro" id="IPR015495">
    <property type="entry name" value="Myb_TF_plants"/>
</dbReference>
<dbReference type="InterPro" id="IPR017930">
    <property type="entry name" value="Myb_dom"/>
</dbReference>
<accession>A0A2P5C0L4</accession>
<evidence type="ECO:0000256" key="1">
    <source>
        <dbReference type="ARBA" id="ARBA00004123"/>
    </source>
</evidence>
<dbReference type="PANTHER" id="PTHR10641">
    <property type="entry name" value="MYB FAMILY TRANSCRIPTION FACTOR"/>
    <property type="match status" value="1"/>
</dbReference>
<dbReference type="InParanoid" id="A0A2P5C0L4"/>
<feature type="domain" description="HTH myb-type" evidence="6">
    <location>
        <begin position="9"/>
        <end position="61"/>
    </location>
</feature>
<dbReference type="PANTHER" id="PTHR10641:SF1413">
    <property type="entry name" value="MYB-RELATED PROTEIN MYB4"/>
    <property type="match status" value="1"/>
</dbReference>
<evidence type="ECO:0000256" key="3">
    <source>
        <dbReference type="ARBA" id="ARBA00023125"/>
    </source>
</evidence>
<name>A0A2P5C0L4_TREOI</name>
<keyword evidence="4" id="KW-0539">Nucleus</keyword>
<keyword evidence="2" id="KW-0677">Repeat</keyword>
<dbReference type="EMBL" id="JXTC01000431">
    <property type="protein sequence ID" value="PON54535.1"/>
    <property type="molecule type" value="Genomic_DNA"/>
</dbReference>
<protein>
    <submittedName>
        <fullName evidence="7">MYB transcription factor</fullName>
    </submittedName>
</protein>
<gene>
    <name evidence="7" type="primary">TorMYB6</name>
    <name evidence="7" type="ORF">TorRG33x02_302400</name>
</gene>
<dbReference type="SUPFAM" id="SSF46689">
    <property type="entry name" value="Homeodomain-like"/>
    <property type="match status" value="1"/>
</dbReference>
<dbReference type="GO" id="GO:0005634">
    <property type="term" value="C:nucleus"/>
    <property type="evidence" value="ECO:0007669"/>
    <property type="project" value="UniProtKB-SubCell"/>
</dbReference>
<evidence type="ECO:0000313" key="7">
    <source>
        <dbReference type="EMBL" id="PON54535.1"/>
    </source>
</evidence>
<dbReference type="GO" id="GO:0003677">
    <property type="term" value="F:DNA binding"/>
    <property type="evidence" value="ECO:0007669"/>
    <property type="project" value="UniProtKB-KW"/>
</dbReference>
<dbReference type="FunFam" id="1.10.10.60:FF:000001">
    <property type="entry name" value="MYB-related transcription factor"/>
    <property type="match status" value="1"/>
</dbReference>
<dbReference type="Proteomes" id="UP000237000">
    <property type="component" value="Unassembled WGS sequence"/>
</dbReference>
<feature type="domain" description="Myb-like" evidence="5">
    <location>
        <begin position="62"/>
        <end position="112"/>
    </location>
</feature>
<dbReference type="AlphaFoldDB" id="A0A2P5C0L4"/>
<dbReference type="InterPro" id="IPR001005">
    <property type="entry name" value="SANT/Myb"/>
</dbReference>